<dbReference type="InterPro" id="IPR007891">
    <property type="entry name" value="CHASE3"/>
</dbReference>
<dbReference type="Gene3D" id="6.10.340.10">
    <property type="match status" value="1"/>
</dbReference>
<evidence type="ECO:0000256" key="4">
    <source>
        <dbReference type="ARBA" id="ARBA00022553"/>
    </source>
</evidence>
<dbReference type="InterPro" id="IPR003661">
    <property type="entry name" value="HisK_dim/P_dom"/>
</dbReference>
<dbReference type="InterPro" id="IPR003660">
    <property type="entry name" value="HAMP_dom"/>
</dbReference>
<sequence length="482" mass="55423">MKLSTQILLAFTLVILLSVADSYSNYNLSIKVQRNSQFLSESEEIIRNSNKAHRAIIEMQSGLRGYLLTNDSSFLDFYYDGLKNVPPLLKEQKKRIGKNPVQLSLLDSITALHNLWLVRTADLINAQKNNPQYYQTVYDTKQRLVGKNINDAITKKFKKFDKIEYKTRKHHSDMLLHSLSSTRTFSLIFLCLTIFTGLCSTFYIVLMITNRINSMVRLADNISKGKFTIVRDSRNDELSALSASLNIMSGKLEKNIHDLENKNEELNKFAYVVSHDLKAPIRGIHNVITWIGEDLSDELSPQLKKYLQIIPQRTQRMEALINGLLDYARINRKTPTELVDVNVLVHEIAESIVPRNFTINIENLPEIFTERLKLEQIFVNLISNAVKYSKPETGFIKITGKKTMDYFEFSIKDNGIGIAVEYHQKIFEIFQTLREKNEIESTGVGLAIVKKIIDEQRETIIVKSELGKGTEFIFTWRNSKTV</sequence>
<dbReference type="EC" id="2.7.13.3" evidence="3"/>
<keyword evidence="6 10" id="KW-0418">Kinase</keyword>
<feature type="domain" description="HAMP" evidence="9">
    <location>
        <begin position="206"/>
        <end position="257"/>
    </location>
</feature>
<comment type="subcellular location">
    <subcellularLocation>
        <location evidence="2">Membrane</location>
    </subcellularLocation>
</comment>
<dbReference type="PANTHER" id="PTHR42878:SF15">
    <property type="entry name" value="BACTERIOPHYTOCHROME"/>
    <property type="match status" value="1"/>
</dbReference>
<dbReference type="RefSeq" id="WP_310283014.1">
    <property type="nucleotide sequence ID" value="NZ_JAVDWQ010000014.1"/>
</dbReference>
<evidence type="ECO:0000256" key="1">
    <source>
        <dbReference type="ARBA" id="ARBA00000085"/>
    </source>
</evidence>
<evidence type="ECO:0000259" key="8">
    <source>
        <dbReference type="PROSITE" id="PS50109"/>
    </source>
</evidence>
<dbReference type="InterPro" id="IPR003594">
    <property type="entry name" value="HATPase_dom"/>
</dbReference>
<keyword evidence="7" id="KW-0812">Transmembrane</keyword>
<keyword evidence="7" id="KW-0472">Membrane</keyword>
<feature type="domain" description="Histidine kinase" evidence="8">
    <location>
        <begin position="272"/>
        <end position="480"/>
    </location>
</feature>
<dbReference type="InterPro" id="IPR050351">
    <property type="entry name" value="BphY/WalK/GraS-like"/>
</dbReference>
<evidence type="ECO:0000256" key="6">
    <source>
        <dbReference type="ARBA" id="ARBA00022777"/>
    </source>
</evidence>
<dbReference type="PROSITE" id="PS50109">
    <property type="entry name" value="HIS_KIN"/>
    <property type="match status" value="1"/>
</dbReference>
<evidence type="ECO:0000313" key="10">
    <source>
        <dbReference type="EMBL" id="MDR7211656.1"/>
    </source>
</evidence>
<dbReference type="EMBL" id="JAVDWQ010000014">
    <property type="protein sequence ID" value="MDR7211656.1"/>
    <property type="molecule type" value="Genomic_DNA"/>
</dbReference>
<dbReference type="PROSITE" id="PS50885">
    <property type="entry name" value="HAMP"/>
    <property type="match status" value="1"/>
</dbReference>
<gene>
    <name evidence="10" type="ORF">J2W48_003613</name>
</gene>
<organism evidence="10 11">
    <name type="scientific">Flavobacterium piscis</name>
    <dbReference type="NCBI Taxonomy" id="1114874"/>
    <lineage>
        <taxon>Bacteria</taxon>
        <taxon>Pseudomonadati</taxon>
        <taxon>Bacteroidota</taxon>
        <taxon>Flavobacteriia</taxon>
        <taxon>Flavobacteriales</taxon>
        <taxon>Flavobacteriaceae</taxon>
        <taxon>Flavobacterium</taxon>
    </lineage>
</organism>
<keyword evidence="11" id="KW-1185">Reference proteome</keyword>
<dbReference type="InterPro" id="IPR004358">
    <property type="entry name" value="Sig_transdc_His_kin-like_C"/>
</dbReference>
<proteinExistence type="predicted"/>
<dbReference type="CDD" id="cd19410">
    <property type="entry name" value="HK9-like_sensor"/>
    <property type="match status" value="1"/>
</dbReference>
<dbReference type="InterPro" id="IPR005467">
    <property type="entry name" value="His_kinase_dom"/>
</dbReference>
<dbReference type="PRINTS" id="PR00344">
    <property type="entry name" value="BCTRLSENSOR"/>
</dbReference>
<evidence type="ECO:0000256" key="5">
    <source>
        <dbReference type="ARBA" id="ARBA00022679"/>
    </source>
</evidence>
<dbReference type="Pfam" id="PF05227">
    <property type="entry name" value="CHASE3"/>
    <property type="match status" value="1"/>
</dbReference>
<feature type="transmembrane region" description="Helical" evidence="7">
    <location>
        <begin position="185"/>
        <end position="208"/>
    </location>
</feature>
<dbReference type="SUPFAM" id="SSF47384">
    <property type="entry name" value="Homodimeric domain of signal transducing histidine kinase"/>
    <property type="match status" value="1"/>
</dbReference>
<evidence type="ECO:0000256" key="2">
    <source>
        <dbReference type="ARBA" id="ARBA00004370"/>
    </source>
</evidence>
<evidence type="ECO:0000256" key="3">
    <source>
        <dbReference type="ARBA" id="ARBA00012438"/>
    </source>
</evidence>
<dbReference type="GO" id="GO:0016301">
    <property type="term" value="F:kinase activity"/>
    <property type="evidence" value="ECO:0007669"/>
    <property type="project" value="UniProtKB-KW"/>
</dbReference>
<reference evidence="10 11" key="1">
    <citation type="submission" date="2023-07" db="EMBL/GenBank/DDBJ databases">
        <title>Sorghum-associated microbial communities from plants grown in Nebraska, USA.</title>
        <authorList>
            <person name="Schachtman D."/>
        </authorList>
    </citation>
    <scope>NUCLEOTIDE SEQUENCE [LARGE SCALE GENOMIC DNA]</scope>
    <source>
        <strain evidence="10 11">4129</strain>
    </source>
</reference>
<dbReference type="PANTHER" id="PTHR42878">
    <property type="entry name" value="TWO-COMPONENT HISTIDINE KINASE"/>
    <property type="match status" value="1"/>
</dbReference>
<protein>
    <recommendedName>
        <fullName evidence="3">histidine kinase</fullName>
        <ecNumber evidence="3">2.7.13.3</ecNumber>
    </recommendedName>
</protein>
<evidence type="ECO:0000259" key="9">
    <source>
        <dbReference type="PROSITE" id="PS50885"/>
    </source>
</evidence>
<accession>A0ABU1YBM8</accession>
<dbReference type="CDD" id="cd00082">
    <property type="entry name" value="HisKA"/>
    <property type="match status" value="1"/>
</dbReference>
<dbReference type="Pfam" id="PF00512">
    <property type="entry name" value="HisKA"/>
    <property type="match status" value="1"/>
</dbReference>
<dbReference type="Gene3D" id="1.10.287.130">
    <property type="match status" value="1"/>
</dbReference>
<dbReference type="SMART" id="SM00388">
    <property type="entry name" value="HisKA"/>
    <property type="match status" value="1"/>
</dbReference>
<dbReference type="Proteomes" id="UP001269081">
    <property type="component" value="Unassembled WGS sequence"/>
</dbReference>
<keyword evidence="7" id="KW-1133">Transmembrane helix</keyword>
<dbReference type="InterPro" id="IPR036890">
    <property type="entry name" value="HATPase_C_sf"/>
</dbReference>
<evidence type="ECO:0000256" key="7">
    <source>
        <dbReference type="SAM" id="Phobius"/>
    </source>
</evidence>
<dbReference type="CDD" id="cd06225">
    <property type="entry name" value="HAMP"/>
    <property type="match status" value="1"/>
</dbReference>
<dbReference type="Gene3D" id="3.30.565.10">
    <property type="entry name" value="Histidine kinase-like ATPase, C-terminal domain"/>
    <property type="match status" value="1"/>
</dbReference>
<dbReference type="Pfam" id="PF02518">
    <property type="entry name" value="HATPase_c"/>
    <property type="match status" value="1"/>
</dbReference>
<comment type="caution">
    <text evidence="10">The sequence shown here is derived from an EMBL/GenBank/DDBJ whole genome shotgun (WGS) entry which is preliminary data.</text>
</comment>
<keyword evidence="5" id="KW-0808">Transferase</keyword>
<dbReference type="InterPro" id="IPR036097">
    <property type="entry name" value="HisK_dim/P_sf"/>
</dbReference>
<keyword evidence="4" id="KW-0597">Phosphoprotein</keyword>
<comment type="catalytic activity">
    <reaction evidence="1">
        <text>ATP + protein L-histidine = ADP + protein N-phospho-L-histidine.</text>
        <dbReference type="EC" id="2.7.13.3"/>
    </reaction>
</comment>
<dbReference type="Pfam" id="PF00672">
    <property type="entry name" value="HAMP"/>
    <property type="match status" value="1"/>
</dbReference>
<dbReference type="SUPFAM" id="SSF55874">
    <property type="entry name" value="ATPase domain of HSP90 chaperone/DNA topoisomerase II/histidine kinase"/>
    <property type="match status" value="1"/>
</dbReference>
<name>A0ABU1YBM8_9FLAO</name>
<evidence type="ECO:0000313" key="11">
    <source>
        <dbReference type="Proteomes" id="UP001269081"/>
    </source>
</evidence>
<dbReference type="SMART" id="SM00387">
    <property type="entry name" value="HATPase_c"/>
    <property type="match status" value="1"/>
</dbReference>
<dbReference type="SUPFAM" id="SSF158472">
    <property type="entry name" value="HAMP domain-like"/>
    <property type="match status" value="1"/>
</dbReference>